<name>A0AAN0RKG1_9RHOB</name>
<sequence>MSQKKRSDKNSVTAALGGFKGAIESVPLPQGVELRSDDELIIWGQFTRARAREDWRDMDLILLAKVVRMEADIRQHQASVEEQGVIIENQRGTPIPNPLLAIIDTVERRQLAVIRSMSLNQQASSIEPLLLLSGANY</sequence>
<evidence type="ECO:0000313" key="2">
    <source>
        <dbReference type="Proteomes" id="UP000028680"/>
    </source>
</evidence>
<dbReference type="InterPro" id="IPR006448">
    <property type="entry name" value="Phage_term_ssu_P27"/>
</dbReference>
<keyword evidence="2" id="KW-1185">Reference proteome</keyword>
<dbReference type="RefSeq" id="WP_044050492.1">
    <property type="nucleotide sequence ID" value="NZ_CP003984.1"/>
</dbReference>
<gene>
    <name evidence="1" type="ORF">RCA23_c23170</name>
</gene>
<dbReference type="KEGG" id="ptp:RCA23_c23170"/>
<organism evidence="1 2">
    <name type="scientific">Planktomarina temperata RCA23</name>
    <dbReference type="NCBI Taxonomy" id="666509"/>
    <lineage>
        <taxon>Bacteria</taxon>
        <taxon>Pseudomonadati</taxon>
        <taxon>Pseudomonadota</taxon>
        <taxon>Alphaproteobacteria</taxon>
        <taxon>Rhodobacterales</taxon>
        <taxon>Paracoccaceae</taxon>
        <taxon>Planktomarina</taxon>
    </lineage>
</organism>
<dbReference type="EMBL" id="CP003984">
    <property type="protein sequence ID" value="AII87840.1"/>
    <property type="molecule type" value="Genomic_DNA"/>
</dbReference>
<dbReference type="Pfam" id="PF05119">
    <property type="entry name" value="Terminase_4"/>
    <property type="match status" value="1"/>
</dbReference>
<accession>A0AAN0RKG1</accession>
<reference evidence="1 2" key="1">
    <citation type="journal article" date="2014" name="ISME J.">
        <title>Adaptation of an abundant Roseobacter RCA organism to pelagic systems revealed by genomic and transcriptomic analyses.</title>
        <authorList>
            <person name="Voget S."/>
            <person name="Wemheuer B."/>
            <person name="Brinkhoff T."/>
            <person name="Vollmers J."/>
            <person name="Dietrich S."/>
            <person name="Giebel H.A."/>
            <person name="Beardsley C."/>
            <person name="Sardemann C."/>
            <person name="Bakenhus I."/>
            <person name="Billerbeck S."/>
            <person name="Daniel R."/>
            <person name="Simon M."/>
        </authorList>
    </citation>
    <scope>NUCLEOTIDE SEQUENCE [LARGE SCALE GENOMIC DNA]</scope>
    <source>
        <strain evidence="1 2">RCA23</strain>
    </source>
</reference>
<dbReference type="AlphaFoldDB" id="A0AAN0RKG1"/>
<protein>
    <submittedName>
        <fullName evidence="1">Phage terminase</fullName>
    </submittedName>
</protein>
<evidence type="ECO:0000313" key="1">
    <source>
        <dbReference type="EMBL" id="AII87840.1"/>
    </source>
</evidence>
<proteinExistence type="predicted"/>
<dbReference type="Proteomes" id="UP000028680">
    <property type="component" value="Chromosome"/>
</dbReference>